<organism evidence="1 2">
    <name type="scientific">Funneliformis geosporum</name>
    <dbReference type="NCBI Taxonomy" id="1117311"/>
    <lineage>
        <taxon>Eukaryota</taxon>
        <taxon>Fungi</taxon>
        <taxon>Fungi incertae sedis</taxon>
        <taxon>Mucoromycota</taxon>
        <taxon>Glomeromycotina</taxon>
        <taxon>Glomeromycetes</taxon>
        <taxon>Glomerales</taxon>
        <taxon>Glomeraceae</taxon>
        <taxon>Funneliformis</taxon>
    </lineage>
</organism>
<proteinExistence type="predicted"/>
<reference evidence="1" key="1">
    <citation type="submission" date="2022-08" db="EMBL/GenBank/DDBJ databases">
        <authorList>
            <person name="Kallberg Y."/>
            <person name="Tangrot J."/>
            <person name="Rosling A."/>
        </authorList>
    </citation>
    <scope>NUCLEOTIDE SEQUENCE</scope>
    <source>
        <strain evidence="1">Wild A</strain>
    </source>
</reference>
<dbReference type="EMBL" id="CAMKVN010009891">
    <property type="protein sequence ID" value="CAI2193652.1"/>
    <property type="molecule type" value="Genomic_DNA"/>
</dbReference>
<dbReference type="Proteomes" id="UP001153678">
    <property type="component" value="Unassembled WGS sequence"/>
</dbReference>
<evidence type="ECO:0000313" key="1">
    <source>
        <dbReference type="EMBL" id="CAI2193652.1"/>
    </source>
</evidence>
<dbReference type="AlphaFoldDB" id="A0A9W4T6A4"/>
<accession>A0A9W4T6A4</accession>
<evidence type="ECO:0000313" key="2">
    <source>
        <dbReference type="Proteomes" id="UP001153678"/>
    </source>
</evidence>
<gene>
    <name evidence="1" type="ORF">FWILDA_LOCUS16182</name>
</gene>
<comment type="caution">
    <text evidence="1">The sequence shown here is derived from an EMBL/GenBank/DDBJ whole genome shotgun (WGS) entry which is preliminary data.</text>
</comment>
<keyword evidence="2" id="KW-1185">Reference proteome</keyword>
<dbReference type="OrthoDB" id="2444023at2759"/>
<protein>
    <submittedName>
        <fullName evidence="1">18575_t:CDS:1</fullName>
    </submittedName>
</protein>
<name>A0A9W4T6A4_9GLOM</name>
<sequence>MSSKFKLTQDLFESARNQLLEQETQIILAKNVSLEDFLKVYLDYTKNEQNRPVKIRLVNKKVIAYEVALTPHGVVANYITSLAWINQLAGASEKDLIIGPNSYFTATATIRPRRVPRPSLTQACNSSGFAYPTMVVERTTIMIVLIIKIYPSRQNNARAFIQNTVGANVTGFVTGAPLAMD</sequence>